<dbReference type="PROSITE" id="PS52050">
    <property type="entry name" value="WYL"/>
    <property type="match status" value="1"/>
</dbReference>
<dbReference type="Pfam" id="PF13280">
    <property type="entry name" value="WYL"/>
    <property type="match status" value="1"/>
</dbReference>
<evidence type="ECO:0000313" key="4">
    <source>
        <dbReference type="Proteomes" id="UP001138768"/>
    </source>
</evidence>
<dbReference type="PANTHER" id="PTHR34580:SF1">
    <property type="entry name" value="PROTEIN PAFC"/>
    <property type="match status" value="1"/>
</dbReference>
<proteinExistence type="predicted"/>
<protein>
    <submittedName>
        <fullName evidence="3">WYL domain-containing protein</fullName>
    </submittedName>
</protein>
<dbReference type="InterPro" id="IPR026881">
    <property type="entry name" value="WYL_dom"/>
</dbReference>
<evidence type="ECO:0000259" key="1">
    <source>
        <dbReference type="Pfam" id="PF13280"/>
    </source>
</evidence>
<dbReference type="PANTHER" id="PTHR34580">
    <property type="match status" value="1"/>
</dbReference>
<organism evidence="3 4">
    <name type="scientific">Lamprobacter modestohalophilus</name>
    <dbReference type="NCBI Taxonomy" id="1064514"/>
    <lineage>
        <taxon>Bacteria</taxon>
        <taxon>Pseudomonadati</taxon>
        <taxon>Pseudomonadota</taxon>
        <taxon>Gammaproteobacteria</taxon>
        <taxon>Chromatiales</taxon>
        <taxon>Chromatiaceae</taxon>
        <taxon>Lamprobacter</taxon>
    </lineage>
</organism>
<feature type="domain" description="WYL" evidence="1">
    <location>
        <begin position="152"/>
        <end position="219"/>
    </location>
</feature>
<evidence type="ECO:0000259" key="2">
    <source>
        <dbReference type="Pfam" id="PF25583"/>
    </source>
</evidence>
<dbReference type="InterPro" id="IPR057727">
    <property type="entry name" value="WCX_dom"/>
</dbReference>
<dbReference type="InterPro" id="IPR051534">
    <property type="entry name" value="CBASS_pafABC_assoc_protein"/>
</dbReference>
<accession>A0A9X0W7Y9</accession>
<gene>
    <name evidence="3" type="ORF">CKO42_08470</name>
</gene>
<evidence type="ECO:0000313" key="3">
    <source>
        <dbReference type="EMBL" id="MBK1618470.1"/>
    </source>
</evidence>
<sequence length="359" mass="40576">MSAAYHDRIQRLRRLEAVLPKQGTKPADCLDGARLLDILDQAYGKGSPASRRRALQRDLEVLVQDQRIEIVNPGGKPLRYRRIGNTLDDDALIWDFTLRQVRDLIAEAVPKRQLDRLWERLLYERDRPLLTDQQLRVVPDSLRLRPVELYPEVLHSIITALAQRCCLDVVYENANGERSTPILHPQALVQRGPIPYLFALKNDEDTVRLYAVQRFIRAKPKAQMPARAADNFDLDRALAEGKVDFGRGQQITLVIRVRGYLADLLLDCPLTDQQICEDEPEDSDFALRIQASLPQTGQLLRWLLGAGDKLEVLEPEGLRHTVAEQSRKMAAIYPPVPEPLPELAQAPVVTVSTTAADDA</sequence>
<name>A0A9X0W7Y9_9GAMM</name>
<comment type="caution">
    <text evidence="3">The sequence shown here is derived from an EMBL/GenBank/DDBJ whole genome shotgun (WGS) entry which is preliminary data.</text>
</comment>
<dbReference type="EMBL" id="NRRY01000010">
    <property type="protein sequence ID" value="MBK1618470.1"/>
    <property type="molecule type" value="Genomic_DNA"/>
</dbReference>
<dbReference type="AlphaFoldDB" id="A0A9X0W7Y9"/>
<keyword evidence="4" id="KW-1185">Reference proteome</keyword>
<dbReference type="Pfam" id="PF25583">
    <property type="entry name" value="WCX"/>
    <property type="match status" value="1"/>
</dbReference>
<reference evidence="3 4" key="1">
    <citation type="journal article" date="2020" name="Microorganisms">
        <title>Osmotic Adaptation and Compatible Solute Biosynthesis of Phototrophic Bacteria as Revealed from Genome Analyses.</title>
        <authorList>
            <person name="Imhoff J.F."/>
            <person name="Rahn T."/>
            <person name="Kunzel S."/>
            <person name="Keller A."/>
            <person name="Neulinger S.C."/>
        </authorList>
    </citation>
    <scope>NUCLEOTIDE SEQUENCE [LARGE SCALE GENOMIC DNA]</scope>
    <source>
        <strain evidence="3 4">DSM 25653</strain>
    </source>
</reference>
<dbReference type="Proteomes" id="UP001138768">
    <property type="component" value="Unassembled WGS sequence"/>
</dbReference>
<feature type="domain" description="WCX" evidence="2">
    <location>
        <begin position="251"/>
        <end position="330"/>
    </location>
</feature>